<evidence type="ECO:0000313" key="1">
    <source>
        <dbReference type="EMBL" id="MET3645139.1"/>
    </source>
</evidence>
<dbReference type="Proteomes" id="UP001549055">
    <property type="component" value="Unassembled WGS sequence"/>
</dbReference>
<protein>
    <submittedName>
        <fullName evidence="1">Uncharacterized protein</fullName>
    </submittedName>
</protein>
<gene>
    <name evidence="1" type="ORF">ABID27_001788</name>
</gene>
<dbReference type="EMBL" id="JBEPMK010000007">
    <property type="protein sequence ID" value="MET3645139.1"/>
    <property type="molecule type" value="Genomic_DNA"/>
</dbReference>
<dbReference type="RefSeq" id="WP_253365833.1">
    <property type="nucleotide sequence ID" value="NZ_JALJXU010000007.1"/>
</dbReference>
<keyword evidence="2" id="KW-1185">Reference proteome</keyword>
<name>A0ABV2JMI8_9STRE</name>
<accession>A0ABV2JMI8</accession>
<sequence length="107" mass="12402">MIKKYQFGSTELLLQDGLELARHVQKEEVLITDESREEIYMILSLTINGGIFLQSRWQGQVKISKNQWLISKNLESPVSIFSRATDPVDFSKRTQVYRLGENDGKRI</sequence>
<organism evidence="1 2">
    <name type="scientific">Streptococcus gallinaceus</name>
    <dbReference type="NCBI Taxonomy" id="165758"/>
    <lineage>
        <taxon>Bacteria</taxon>
        <taxon>Bacillati</taxon>
        <taxon>Bacillota</taxon>
        <taxon>Bacilli</taxon>
        <taxon>Lactobacillales</taxon>
        <taxon>Streptococcaceae</taxon>
        <taxon>Streptococcus</taxon>
    </lineage>
</organism>
<comment type="caution">
    <text evidence="1">The sequence shown here is derived from an EMBL/GenBank/DDBJ whole genome shotgun (WGS) entry which is preliminary data.</text>
</comment>
<evidence type="ECO:0000313" key="2">
    <source>
        <dbReference type="Proteomes" id="UP001549055"/>
    </source>
</evidence>
<reference evidence="1 2" key="1">
    <citation type="submission" date="2024-06" db="EMBL/GenBank/DDBJ databases">
        <title>Genomic Encyclopedia of Type Strains, Phase IV (KMG-IV): sequencing the most valuable type-strain genomes for metagenomic binning, comparative biology and taxonomic classification.</title>
        <authorList>
            <person name="Goeker M."/>
        </authorList>
    </citation>
    <scope>NUCLEOTIDE SEQUENCE [LARGE SCALE GENOMIC DNA]</scope>
    <source>
        <strain evidence="1 2">DSM 15349</strain>
    </source>
</reference>
<proteinExistence type="predicted"/>